<dbReference type="AlphaFoldDB" id="A0A1I1J801"/>
<dbReference type="RefSeq" id="WP_093360583.1">
    <property type="nucleotide sequence ID" value="NZ_FOLG01000005.1"/>
</dbReference>
<gene>
    <name evidence="1" type="ORF">SAMN04488094_1058</name>
</gene>
<keyword evidence="2" id="KW-1185">Reference proteome</keyword>
<evidence type="ECO:0000313" key="1">
    <source>
        <dbReference type="EMBL" id="SFC44515.1"/>
    </source>
</evidence>
<protein>
    <submittedName>
        <fullName evidence="1">Uncharacterized protein</fullName>
    </submittedName>
</protein>
<proteinExistence type="predicted"/>
<dbReference type="EMBL" id="FOLG01000005">
    <property type="protein sequence ID" value="SFC44515.1"/>
    <property type="molecule type" value="Genomic_DNA"/>
</dbReference>
<evidence type="ECO:0000313" key="2">
    <source>
        <dbReference type="Proteomes" id="UP000198728"/>
    </source>
</evidence>
<accession>A0A1I1J801</accession>
<dbReference type="STRING" id="441112.SAMN04488094_1058"/>
<name>A0A1I1J801_9RHOB</name>
<organism evidence="1 2">
    <name type="scientific">Tropicimonas isoalkanivorans</name>
    <dbReference type="NCBI Taxonomy" id="441112"/>
    <lineage>
        <taxon>Bacteria</taxon>
        <taxon>Pseudomonadati</taxon>
        <taxon>Pseudomonadota</taxon>
        <taxon>Alphaproteobacteria</taxon>
        <taxon>Rhodobacterales</taxon>
        <taxon>Roseobacteraceae</taxon>
        <taxon>Tropicimonas</taxon>
    </lineage>
</organism>
<dbReference type="Proteomes" id="UP000198728">
    <property type="component" value="Unassembled WGS sequence"/>
</dbReference>
<dbReference type="OrthoDB" id="7778219at2"/>
<reference evidence="1 2" key="1">
    <citation type="submission" date="2016-10" db="EMBL/GenBank/DDBJ databases">
        <authorList>
            <person name="de Groot N.N."/>
        </authorList>
    </citation>
    <scope>NUCLEOTIDE SEQUENCE [LARGE SCALE GENOMIC DNA]</scope>
    <source>
        <strain evidence="1 2">DSM 19548</strain>
    </source>
</reference>
<sequence>MNGVVVQAWIRPEYRTRPDREYELVETDLPDFADFLEAMSDDDVIPCSILIAGRGVEPGERIIHNRISTVLRGSAVMRAQIPTWRFVEATG</sequence>